<evidence type="ECO:0000256" key="5">
    <source>
        <dbReference type="ARBA" id="ARBA00011881"/>
    </source>
</evidence>
<dbReference type="InterPro" id="IPR050147">
    <property type="entry name" value="Ser/Thr_Dehydratase"/>
</dbReference>
<proteinExistence type="inferred from homology"/>
<protein>
    <recommendedName>
        <fullName evidence="12">L-threonine dehydratase</fullName>
        <ecNumber evidence="12">4.3.1.19</ecNumber>
    </recommendedName>
    <alternativeName>
        <fullName evidence="12">Threonine deaminase</fullName>
    </alternativeName>
</protein>
<dbReference type="GO" id="GO:0004794">
    <property type="term" value="F:threonine deaminase activity"/>
    <property type="evidence" value="ECO:0007669"/>
    <property type="project" value="UniProtKB-UniRule"/>
</dbReference>
<dbReference type="GO" id="GO:0006567">
    <property type="term" value="P:L-threonine catabolic process"/>
    <property type="evidence" value="ECO:0007669"/>
    <property type="project" value="TreeGrafter"/>
</dbReference>
<evidence type="ECO:0000313" key="14">
    <source>
        <dbReference type="EMBL" id="GIM45449.1"/>
    </source>
</evidence>
<keyword evidence="7 12" id="KW-0412">Isoleucine biosynthesis</keyword>
<dbReference type="InterPro" id="IPR045865">
    <property type="entry name" value="ACT-like_dom_sf"/>
</dbReference>
<dbReference type="FunFam" id="3.40.1020.10:FF:000002">
    <property type="entry name" value="L-threonine dehydratase"/>
    <property type="match status" value="1"/>
</dbReference>
<gene>
    <name evidence="12 14" type="primary">ilvA</name>
    <name evidence="14" type="ORF">DNHGIG_09980</name>
</gene>
<evidence type="ECO:0000256" key="2">
    <source>
        <dbReference type="ARBA" id="ARBA00001933"/>
    </source>
</evidence>
<keyword evidence="10 12" id="KW-0100">Branched-chain amino acid biosynthesis</keyword>
<dbReference type="Gene3D" id="3.40.50.1100">
    <property type="match status" value="2"/>
</dbReference>
<comment type="function">
    <text evidence="11 12">Catalyzes the anaerobic formation of alpha-ketobutyrate and ammonia from threonine in a two-step reaction. The first step involved a dehydration of threonine and a production of enamine intermediates (aminocrotonate), which tautomerizes to its imine form (iminobutyrate). Both intermediates are unstable and short-lived. The second step is the nonenzymatic hydrolysis of the enamine/imine intermediates to form 2-ketobutyrate and free ammonia. In the low water environment of the cell, the second step is accelerated by RidA.</text>
</comment>
<evidence type="ECO:0000256" key="11">
    <source>
        <dbReference type="ARBA" id="ARBA00025527"/>
    </source>
</evidence>
<dbReference type="GO" id="GO:0009097">
    <property type="term" value="P:isoleucine biosynthetic process"/>
    <property type="evidence" value="ECO:0007669"/>
    <property type="project" value="UniProtKB-UniRule"/>
</dbReference>
<dbReference type="PROSITE" id="PS00165">
    <property type="entry name" value="DEHYDRATASE_SER_THR"/>
    <property type="match status" value="1"/>
</dbReference>
<dbReference type="GO" id="GO:0006565">
    <property type="term" value="P:L-serine catabolic process"/>
    <property type="evidence" value="ECO:0007669"/>
    <property type="project" value="TreeGrafter"/>
</dbReference>
<sequence length="420" mass="46595">MGKVTLGKVTLEDIIVANHHLKDVIQKTPLQRNILLSDRYNCNTYLKREDLQVVRSFKIRGAYNFIQSLSEEELKNGVVCASAGNHAQGVAYSCKLLGIQGKIFMPTPTPRQKVSQVKLFGGSYVEVILTGDTFDDSYSEAVKYCQQEKMTFVHPFDDPRIISGQGTVGIEIMNDMEEHIDYVFVSIGGGGLASGVGTYIKGISPSTKIIGVEPAGAPGMKESLDKNDVITLKDIEKFVDGAAVKQVGHLTMEICKDILDDIVLVPEGKVCTTILELYNENAIVAEPAGALPIAALDFYRDEIAGKNVVCIVSGGNNDIDRMQEIKERSLLYEGLKHYFIINFPQRAGALREFVDKVLGPHDDITRFEYTKKNNKDNGPALVGIELKCKDDYHPLIDRLNRNGIQYIEITKDPYLFNLLI</sequence>
<dbReference type="SUPFAM" id="SSF53686">
    <property type="entry name" value="Tryptophan synthase beta subunit-like PLP-dependent enzymes"/>
    <property type="match status" value="1"/>
</dbReference>
<dbReference type="GO" id="GO:0003941">
    <property type="term" value="F:L-serine ammonia-lyase activity"/>
    <property type="evidence" value="ECO:0007669"/>
    <property type="project" value="TreeGrafter"/>
</dbReference>
<dbReference type="AlphaFoldDB" id="A0AAV4LC80"/>
<feature type="domain" description="ACT-like" evidence="13">
    <location>
        <begin position="337"/>
        <end position="411"/>
    </location>
</feature>
<dbReference type="CDD" id="cd04907">
    <property type="entry name" value="ACT_ThrD-I_2"/>
    <property type="match status" value="1"/>
</dbReference>
<dbReference type="InterPro" id="IPR001721">
    <property type="entry name" value="TD_ACT-like"/>
</dbReference>
<dbReference type="InterPro" id="IPR001926">
    <property type="entry name" value="TrpB-like_PALP"/>
</dbReference>
<dbReference type="RefSeq" id="WP_282198650.1">
    <property type="nucleotide sequence ID" value="NZ_BOQE01000001.1"/>
</dbReference>
<dbReference type="Pfam" id="PF00585">
    <property type="entry name" value="Thr_dehydrat_C"/>
    <property type="match status" value="1"/>
</dbReference>
<dbReference type="Pfam" id="PF00291">
    <property type="entry name" value="PALP"/>
    <property type="match status" value="1"/>
</dbReference>
<dbReference type="EMBL" id="BOQE01000001">
    <property type="protein sequence ID" value="GIM45449.1"/>
    <property type="molecule type" value="Genomic_DNA"/>
</dbReference>
<evidence type="ECO:0000256" key="7">
    <source>
        <dbReference type="ARBA" id="ARBA00022624"/>
    </source>
</evidence>
<evidence type="ECO:0000256" key="12">
    <source>
        <dbReference type="RuleBase" id="RU362012"/>
    </source>
</evidence>
<evidence type="ECO:0000313" key="15">
    <source>
        <dbReference type="Proteomes" id="UP001057291"/>
    </source>
</evidence>
<dbReference type="EC" id="4.3.1.19" evidence="12"/>
<dbReference type="PANTHER" id="PTHR48078:SF11">
    <property type="entry name" value="THREONINE DEHYDRATASE, MITOCHONDRIAL"/>
    <property type="match status" value="1"/>
</dbReference>
<dbReference type="FunFam" id="3.40.50.1100:FF:000007">
    <property type="entry name" value="L-threonine dehydratase catabolic TdcB"/>
    <property type="match status" value="1"/>
</dbReference>
<organism evidence="14 15">
    <name type="scientific">Collibacillus ludicampi</name>
    <dbReference type="NCBI Taxonomy" id="2771369"/>
    <lineage>
        <taxon>Bacteria</taxon>
        <taxon>Bacillati</taxon>
        <taxon>Bacillota</taxon>
        <taxon>Bacilli</taxon>
        <taxon>Bacillales</taxon>
        <taxon>Alicyclobacillaceae</taxon>
        <taxon>Collibacillus</taxon>
    </lineage>
</organism>
<accession>A0AAV4LC80</accession>
<dbReference type="NCBIfam" id="NF006390">
    <property type="entry name" value="PRK08639.1"/>
    <property type="match status" value="1"/>
</dbReference>
<evidence type="ECO:0000256" key="10">
    <source>
        <dbReference type="ARBA" id="ARBA00023304"/>
    </source>
</evidence>
<evidence type="ECO:0000256" key="9">
    <source>
        <dbReference type="ARBA" id="ARBA00023239"/>
    </source>
</evidence>
<comment type="subunit">
    <text evidence="5 12">Homotetramer.</text>
</comment>
<dbReference type="SUPFAM" id="SSF55021">
    <property type="entry name" value="ACT-like"/>
    <property type="match status" value="1"/>
</dbReference>
<reference evidence="14" key="1">
    <citation type="journal article" date="2023" name="Int. J. Syst. Evol. Microbiol.">
        <title>Collibacillus ludicampi gen. nov., sp. nov., a new soil bacterium of the family Alicyclobacillaceae.</title>
        <authorList>
            <person name="Jojima T."/>
            <person name="Ioku Y."/>
            <person name="Fukuta Y."/>
            <person name="Shirasaka N."/>
            <person name="Matsumura Y."/>
            <person name="Mori M."/>
        </authorList>
    </citation>
    <scope>NUCLEOTIDE SEQUENCE</scope>
    <source>
        <strain evidence="14">TP075</strain>
    </source>
</reference>
<dbReference type="InterPro" id="IPR036052">
    <property type="entry name" value="TrpB-like_PALP_sf"/>
</dbReference>
<comment type="cofactor">
    <cofactor evidence="2 12">
        <name>pyridoxal 5'-phosphate</name>
        <dbReference type="ChEBI" id="CHEBI:597326"/>
    </cofactor>
</comment>
<keyword evidence="15" id="KW-1185">Reference proteome</keyword>
<dbReference type="GO" id="GO:0030170">
    <property type="term" value="F:pyridoxal phosphate binding"/>
    <property type="evidence" value="ECO:0007669"/>
    <property type="project" value="InterPro"/>
</dbReference>
<comment type="pathway">
    <text evidence="3 12">Amino-acid biosynthesis; L-isoleucine biosynthesis; 2-oxobutanoate from L-threonine: step 1/1.</text>
</comment>
<evidence type="ECO:0000259" key="13">
    <source>
        <dbReference type="PROSITE" id="PS51672"/>
    </source>
</evidence>
<comment type="catalytic activity">
    <reaction evidence="1 12">
        <text>L-threonine = 2-oxobutanoate + NH4(+)</text>
        <dbReference type="Rhea" id="RHEA:22108"/>
        <dbReference type="ChEBI" id="CHEBI:16763"/>
        <dbReference type="ChEBI" id="CHEBI:28938"/>
        <dbReference type="ChEBI" id="CHEBI:57926"/>
        <dbReference type="EC" id="4.3.1.19"/>
    </reaction>
</comment>
<dbReference type="CDD" id="cd01562">
    <property type="entry name" value="Thr-dehyd"/>
    <property type="match status" value="1"/>
</dbReference>
<name>A0AAV4LC80_9BACL</name>
<dbReference type="NCBIfam" id="TIGR02079">
    <property type="entry name" value="THD1"/>
    <property type="match status" value="1"/>
</dbReference>
<keyword evidence="9 12" id="KW-0456">Lyase</keyword>
<keyword evidence="8 12" id="KW-0663">Pyridoxal phosphate</keyword>
<dbReference type="PROSITE" id="PS51672">
    <property type="entry name" value="ACT_LIKE"/>
    <property type="match status" value="1"/>
</dbReference>
<evidence type="ECO:0000256" key="4">
    <source>
        <dbReference type="ARBA" id="ARBA00010869"/>
    </source>
</evidence>
<dbReference type="PANTHER" id="PTHR48078">
    <property type="entry name" value="THREONINE DEHYDRATASE, MITOCHONDRIAL-RELATED"/>
    <property type="match status" value="1"/>
</dbReference>
<comment type="similarity">
    <text evidence="4 12">Belongs to the serine/threonine dehydratase family.</text>
</comment>
<dbReference type="Proteomes" id="UP001057291">
    <property type="component" value="Unassembled WGS sequence"/>
</dbReference>
<keyword evidence="6 12" id="KW-0028">Amino-acid biosynthesis</keyword>
<evidence type="ECO:0000256" key="6">
    <source>
        <dbReference type="ARBA" id="ARBA00022605"/>
    </source>
</evidence>
<evidence type="ECO:0000256" key="1">
    <source>
        <dbReference type="ARBA" id="ARBA00001274"/>
    </source>
</evidence>
<comment type="caution">
    <text evidence="14">The sequence shown here is derived from an EMBL/GenBank/DDBJ whole genome shotgun (WGS) entry which is preliminary data.</text>
</comment>
<dbReference type="InterPro" id="IPR011820">
    <property type="entry name" value="IlvA"/>
</dbReference>
<dbReference type="InterPro" id="IPR000634">
    <property type="entry name" value="Ser/Thr_deHydtase_PyrdxlP-BS"/>
</dbReference>
<evidence type="ECO:0000256" key="3">
    <source>
        <dbReference type="ARBA" id="ARBA00004810"/>
    </source>
</evidence>
<evidence type="ECO:0000256" key="8">
    <source>
        <dbReference type="ARBA" id="ARBA00022898"/>
    </source>
</evidence>